<dbReference type="SUPFAM" id="SSF52980">
    <property type="entry name" value="Restriction endonuclease-like"/>
    <property type="match status" value="1"/>
</dbReference>
<protein>
    <recommendedName>
        <fullName evidence="1">YqaJ viral recombinase domain-containing protein</fullName>
    </recommendedName>
</protein>
<dbReference type="EMBL" id="JARQWQ010000013">
    <property type="protein sequence ID" value="KAK2568079.1"/>
    <property type="molecule type" value="Genomic_DNA"/>
</dbReference>
<dbReference type="InterPro" id="IPR011604">
    <property type="entry name" value="PDDEXK-like_dom_sf"/>
</dbReference>
<proteinExistence type="predicted"/>
<comment type="caution">
    <text evidence="2">The sequence shown here is derived from an EMBL/GenBank/DDBJ whole genome shotgun (WGS) entry which is preliminary data.</text>
</comment>
<dbReference type="Proteomes" id="UP001249851">
    <property type="component" value="Unassembled WGS sequence"/>
</dbReference>
<evidence type="ECO:0000259" key="1">
    <source>
        <dbReference type="Pfam" id="PF09588"/>
    </source>
</evidence>
<sequence length="187" mass="21665">MIFFQIKESLSLLCLHIGTPNQHLTQKPVPISEIKISFSNLRKKKRKVTPSDDSWIDSFDPRPMKQRRETTVKDKLDFATKLRKIDPLSKKNPLTDLSLTGKNFSDQKEFQESQVYPEAIEYGITEENGAKFYYSKVSEKQHCSSEFEEPLIISGHYSWMGASLDGIRKCLWCDPTALEIKCPFKRK</sequence>
<dbReference type="AlphaFoldDB" id="A0AAD9QV75"/>
<reference evidence="2" key="1">
    <citation type="journal article" date="2023" name="G3 (Bethesda)">
        <title>Whole genome assembly and annotation of the endangered Caribbean coral Acropora cervicornis.</title>
        <authorList>
            <person name="Selwyn J.D."/>
            <person name="Vollmer S.V."/>
        </authorList>
    </citation>
    <scope>NUCLEOTIDE SEQUENCE</scope>
    <source>
        <strain evidence="2">K2</strain>
    </source>
</reference>
<reference evidence="2" key="2">
    <citation type="journal article" date="2023" name="Science">
        <title>Genomic signatures of disease resistance in endangered staghorn corals.</title>
        <authorList>
            <person name="Vollmer S.V."/>
            <person name="Selwyn J.D."/>
            <person name="Despard B.A."/>
            <person name="Roesel C.L."/>
        </authorList>
    </citation>
    <scope>NUCLEOTIDE SEQUENCE</scope>
    <source>
        <strain evidence="2">K2</strain>
    </source>
</reference>
<evidence type="ECO:0000313" key="2">
    <source>
        <dbReference type="EMBL" id="KAK2568079.1"/>
    </source>
</evidence>
<evidence type="ECO:0000313" key="3">
    <source>
        <dbReference type="Proteomes" id="UP001249851"/>
    </source>
</evidence>
<dbReference type="InterPro" id="IPR011335">
    <property type="entry name" value="Restrct_endonuc-II-like"/>
</dbReference>
<keyword evidence="3" id="KW-1185">Reference proteome</keyword>
<feature type="domain" description="YqaJ viral recombinase" evidence="1">
    <location>
        <begin position="97"/>
        <end position="185"/>
    </location>
</feature>
<accession>A0AAD9QV75</accession>
<gene>
    <name evidence="2" type="ORF">P5673_008005</name>
</gene>
<dbReference type="GO" id="GO:0006281">
    <property type="term" value="P:DNA repair"/>
    <property type="evidence" value="ECO:0007669"/>
    <property type="project" value="UniProtKB-ARBA"/>
</dbReference>
<dbReference type="Gene3D" id="3.90.320.10">
    <property type="match status" value="1"/>
</dbReference>
<organism evidence="2 3">
    <name type="scientific">Acropora cervicornis</name>
    <name type="common">Staghorn coral</name>
    <dbReference type="NCBI Taxonomy" id="6130"/>
    <lineage>
        <taxon>Eukaryota</taxon>
        <taxon>Metazoa</taxon>
        <taxon>Cnidaria</taxon>
        <taxon>Anthozoa</taxon>
        <taxon>Hexacorallia</taxon>
        <taxon>Scleractinia</taxon>
        <taxon>Astrocoeniina</taxon>
        <taxon>Acroporidae</taxon>
        <taxon>Acropora</taxon>
    </lineage>
</organism>
<name>A0AAD9QV75_ACRCE</name>
<dbReference type="InterPro" id="IPR019080">
    <property type="entry name" value="YqaJ_viral_recombinase"/>
</dbReference>
<dbReference type="Pfam" id="PF09588">
    <property type="entry name" value="YqaJ"/>
    <property type="match status" value="1"/>
</dbReference>